<dbReference type="OrthoDB" id="5504823at2"/>
<keyword evidence="2" id="KW-1185">Reference proteome</keyword>
<dbReference type="PATRIC" id="fig|52.7.peg.4044"/>
<name>A0A0K1EFQ1_CHOCO</name>
<organism evidence="1 2">
    <name type="scientific">Chondromyces crocatus</name>
    <dbReference type="NCBI Taxonomy" id="52"/>
    <lineage>
        <taxon>Bacteria</taxon>
        <taxon>Pseudomonadati</taxon>
        <taxon>Myxococcota</taxon>
        <taxon>Polyangia</taxon>
        <taxon>Polyangiales</taxon>
        <taxon>Polyangiaceae</taxon>
        <taxon>Chondromyces</taxon>
    </lineage>
</organism>
<evidence type="ECO:0000313" key="2">
    <source>
        <dbReference type="Proteomes" id="UP000067626"/>
    </source>
</evidence>
<reference evidence="1 2" key="1">
    <citation type="submission" date="2015-07" db="EMBL/GenBank/DDBJ databases">
        <title>Genome analysis of myxobacterium Chondromyces crocatus Cm c5 reveals a high potential for natural compound synthesis and the genetic basis for the loss of fruiting body formation.</title>
        <authorList>
            <person name="Zaburannyi N."/>
            <person name="Bunk B."/>
            <person name="Maier J."/>
            <person name="Overmann J."/>
            <person name="Mueller R."/>
        </authorList>
    </citation>
    <scope>NUCLEOTIDE SEQUENCE [LARGE SCALE GENOMIC DNA]</scope>
    <source>
        <strain evidence="1 2">Cm c5</strain>
    </source>
</reference>
<protein>
    <submittedName>
        <fullName evidence="1">Uncharacterized protein</fullName>
    </submittedName>
</protein>
<dbReference type="Proteomes" id="UP000067626">
    <property type="component" value="Chromosome"/>
</dbReference>
<evidence type="ECO:0000313" key="1">
    <source>
        <dbReference type="EMBL" id="AKT39522.1"/>
    </source>
</evidence>
<dbReference type="RefSeq" id="WP_050431590.1">
    <property type="nucleotide sequence ID" value="NZ_CP012159.1"/>
</dbReference>
<dbReference type="STRING" id="52.CMC5_036690"/>
<gene>
    <name evidence="1" type="ORF">CMC5_036690</name>
</gene>
<proteinExistence type="predicted"/>
<accession>A0A0K1EFQ1</accession>
<dbReference type="KEGG" id="ccro:CMC5_036690"/>
<sequence length="327" mass="32361">MNVRAIASIAFVAVTCGVGCSEKTVDGANTAGAGASSGTSGDGGAGLNGAGGAGGLLPSGAGGAGASTSGVGGAPTEISPCQNQIYECGDLIDNDGDGLIDSQDPDCLGPCDNTEGSYYGGIPGQAGPPCIVDCYWDSNSGAGNDACYWSHRCDPNEVAPSYYPEPENGATCAYDPTTIYPGSGMNCAALEQSQSQQCHEVCGPLTPNGCDCFGCCELPAGSGKFIWLGSEGVDGNTVCTADAIDDPTRCHPCKPVPSCLNSCGPCEVCVGKPAPDPGCPPSSGSGGGGGNGTQQCESGVQPCGLAGQDHCPPFHYCITGCCRPVPQ</sequence>
<dbReference type="EMBL" id="CP012159">
    <property type="protein sequence ID" value="AKT39522.1"/>
    <property type="molecule type" value="Genomic_DNA"/>
</dbReference>
<dbReference type="AlphaFoldDB" id="A0A0K1EFQ1"/>